<feature type="transmembrane region" description="Helical" evidence="1">
    <location>
        <begin position="12"/>
        <end position="29"/>
    </location>
</feature>
<dbReference type="Proteomes" id="UP000799764">
    <property type="component" value="Unassembled WGS sequence"/>
</dbReference>
<dbReference type="EMBL" id="MU001501">
    <property type="protein sequence ID" value="KAF2444227.1"/>
    <property type="molecule type" value="Genomic_DNA"/>
</dbReference>
<proteinExistence type="predicted"/>
<organism evidence="2 3">
    <name type="scientific">Karstenula rhodostoma CBS 690.94</name>
    <dbReference type="NCBI Taxonomy" id="1392251"/>
    <lineage>
        <taxon>Eukaryota</taxon>
        <taxon>Fungi</taxon>
        <taxon>Dikarya</taxon>
        <taxon>Ascomycota</taxon>
        <taxon>Pezizomycotina</taxon>
        <taxon>Dothideomycetes</taxon>
        <taxon>Pleosporomycetidae</taxon>
        <taxon>Pleosporales</taxon>
        <taxon>Massarineae</taxon>
        <taxon>Didymosphaeriaceae</taxon>
        <taxon>Karstenula</taxon>
    </lineage>
</organism>
<accession>A0A9P4PHR7</accession>
<gene>
    <name evidence="2" type="ORF">P171DRAFT_28813</name>
</gene>
<sequence>MSPTYFWQGRGVNIAFYGSLIVSFLITTVPEKQVLRNKWTKHAEKLSKWLVEDNPVGLATVLVIWIAQVQITSADRIRTPKVKDAAPYRRIYRGWET</sequence>
<reference evidence="2" key="1">
    <citation type="journal article" date="2020" name="Stud. Mycol.">
        <title>101 Dothideomycetes genomes: a test case for predicting lifestyles and emergence of pathogens.</title>
        <authorList>
            <person name="Haridas S."/>
            <person name="Albert R."/>
            <person name="Binder M."/>
            <person name="Bloem J."/>
            <person name="Labutti K."/>
            <person name="Salamov A."/>
            <person name="Andreopoulos B."/>
            <person name="Baker S."/>
            <person name="Barry K."/>
            <person name="Bills G."/>
            <person name="Bluhm B."/>
            <person name="Cannon C."/>
            <person name="Castanera R."/>
            <person name="Culley D."/>
            <person name="Daum C."/>
            <person name="Ezra D."/>
            <person name="Gonzalez J."/>
            <person name="Henrissat B."/>
            <person name="Kuo A."/>
            <person name="Liang C."/>
            <person name="Lipzen A."/>
            <person name="Lutzoni F."/>
            <person name="Magnuson J."/>
            <person name="Mondo S."/>
            <person name="Nolan M."/>
            <person name="Ohm R."/>
            <person name="Pangilinan J."/>
            <person name="Park H.-J."/>
            <person name="Ramirez L."/>
            <person name="Alfaro M."/>
            <person name="Sun H."/>
            <person name="Tritt A."/>
            <person name="Yoshinaga Y."/>
            <person name="Zwiers L.-H."/>
            <person name="Turgeon B."/>
            <person name="Goodwin S."/>
            <person name="Spatafora J."/>
            <person name="Crous P."/>
            <person name="Grigoriev I."/>
        </authorList>
    </citation>
    <scope>NUCLEOTIDE SEQUENCE</scope>
    <source>
        <strain evidence="2">CBS 690.94</strain>
    </source>
</reference>
<keyword evidence="1" id="KW-0472">Membrane</keyword>
<keyword evidence="3" id="KW-1185">Reference proteome</keyword>
<keyword evidence="1" id="KW-0812">Transmembrane</keyword>
<comment type="caution">
    <text evidence="2">The sequence shown here is derived from an EMBL/GenBank/DDBJ whole genome shotgun (WGS) entry which is preliminary data.</text>
</comment>
<name>A0A9P4PHR7_9PLEO</name>
<evidence type="ECO:0000313" key="3">
    <source>
        <dbReference type="Proteomes" id="UP000799764"/>
    </source>
</evidence>
<dbReference type="AlphaFoldDB" id="A0A9P4PHR7"/>
<keyword evidence="1" id="KW-1133">Transmembrane helix</keyword>
<protein>
    <submittedName>
        <fullName evidence="2">Uncharacterized protein</fullName>
    </submittedName>
</protein>
<evidence type="ECO:0000256" key="1">
    <source>
        <dbReference type="SAM" id="Phobius"/>
    </source>
</evidence>
<evidence type="ECO:0000313" key="2">
    <source>
        <dbReference type="EMBL" id="KAF2444227.1"/>
    </source>
</evidence>